<name>J3PEK2_GAET3</name>
<reference evidence="3" key="3">
    <citation type="submission" date="2010-09" db="EMBL/GenBank/DDBJ databases">
        <title>Annotation of Gaeumannomyces graminis var. tritici R3-111a-1.</title>
        <authorList>
            <consortium name="The Broad Institute Genome Sequencing Platform"/>
            <person name="Ma L.-J."/>
            <person name="Dead R."/>
            <person name="Young S.K."/>
            <person name="Zeng Q."/>
            <person name="Gargeya S."/>
            <person name="Fitzgerald M."/>
            <person name="Haas B."/>
            <person name="Abouelleil A."/>
            <person name="Alvarado L."/>
            <person name="Arachchi H.M."/>
            <person name="Berlin A."/>
            <person name="Brown A."/>
            <person name="Chapman S.B."/>
            <person name="Chen Z."/>
            <person name="Dunbar C."/>
            <person name="Freedman E."/>
            <person name="Gearin G."/>
            <person name="Gellesch M."/>
            <person name="Goldberg J."/>
            <person name="Griggs A."/>
            <person name="Gujja S."/>
            <person name="Heiman D."/>
            <person name="Howarth C."/>
            <person name="Larson L."/>
            <person name="Lui A."/>
            <person name="MacDonald P.J.P."/>
            <person name="Mehta T."/>
            <person name="Montmayeur A."/>
            <person name="Murphy C."/>
            <person name="Neiman D."/>
            <person name="Pearson M."/>
            <person name="Priest M."/>
            <person name="Roberts A."/>
            <person name="Saif S."/>
            <person name="Shea T."/>
            <person name="Shenoy N."/>
            <person name="Sisk P."/>
            <person name="Stolte C."/>
            <person name="Sykes S."/>
            <person name="Yandava C."/>
            <person name="Wortman J."/>
            <person name="Nusbaum C."/>
            <person name="Birren B."/>
        </authorList>
    </citation>
    <scope>NUCLEOTIDE SEQUENCE</scope>
    <source>
        <strain evidence="3">R3-111a-1</strain>
    </source>
</reference>
<sequence>MLLFRSLATRVVILIFCTAVASLEQQKVDVFGGFFARVTADVGGFLDKAVLPEINKGVYFLKTKAAPEMAKAVSDGADFIQDKVNPEIDKAFAFVDKQILPQVGKVASEGLAAVHGALPPGVQKALADAATFVEDGVVPELEKAASAGIGFVEQYVAPEIEKAVKFAEENMAPVVGKTIADAADLVYDNLPLEVQAALTDVAAFLEANVAPELEKVIQWAIDNPTAAGSIGFAASSVMFPGWLTGLALTASGFRPHVGKGSLAANWQSSFPYVPAGSRFAEYQSAGAGGYGERIVQRKARGLGAAILATQILHHRHHLVGLARSFVDSILYCHLGEYPALRDVCVPCNSPLLLFPLADVFCSATIYPAQDGGFINQVGGRKGSGSHRVPAKPPLPKLPCQASQSLGSTSILPLRTKTVNMRFTTSFLTGAVVALYATQVAAAPVSRGPLAARSPLPPTMDLASATRNRLPVSQMGEDCKAEAVEGCGGDASKANDKNYFKCMSIKREAEAAPAEEAADEASEETSEAAEDEEADQEDAEYKTEATESCGDASKASDQDYFKCMSVKRSAARDEAPVVPETRNRLPVSQMGDDY</sequence>
<dbReference type="eggNOG" id="ENOG502RN2M">
    <property type="taxonomic scope" value="Eukaryota"/>
</dbReference>
<evidence type="ECO:0000313" key="4">
    <source>
        <dbReference type="EnsemblFungi" id="EJT70910"/>
    </source>
</evidence>
<keyword evidence="5" id="KW-1185">Reference proteome</keyword>
<feature type="region of interest" description="Disordered" evidence="1">
    <location>
        <begin position="510"/>
        <end position="553"/>
    </location>
</feature>
<keyword evidence="2" id="KW-0732">Signal</keyword>
<reference evidence="3" key="2">
    <citation type="submission" date="2010-07" db="EMBL/GenBank/DDBJ databases">
        <authorList>
            <consortium name="The Broad Institute Genome Sequencing Platform"/>
            <consortium name="Broad Institute Genome Sequencing Center for Infectious Disease"/>
            <person name="Ma L.-J."/>
            <person name="Dead R."/>
            <person name="Young S."/>
            <person name="Zeng Q."/>
            <person name="Koehrsen M."/>
            <person name="Alvarado L."/>
            <person name="Berlin A."/>
            <person name="Chapman S.B."/>
            <person name="Chen Z."/>
            <person name="Freedman E."/>
            <person name="Gellesch M."/>
            <person name="Goldberg J."/>
            <person name="Griggs A."/>
            <person name="Gujja S."/>
            <person name="Heilman E.R."/>
            <person name="Heiman D."/>
            <person name="Hepburn T."/>
            <person name="Howarth C."/>
            <person name="Jen D."/>
            <person name="Larson L."/>
            <person name="Mehta T."/>
            <person name="Neiman D."/>
            <person name="Pearson M."/>
            <person name="Roberts A."/>
            <person name="Saif S."/>
            <person name="Shea T."/>
            <person name="Shenoy N."/>
            <person name="Sisk P."/>
            <person name="Stolte C."/>
            <person name="Sykes S."/>
            <person name="Walk T."/>
            <person name="White J."/>
            <person name="Yandava C."/>
            <person name="Haas B."/>
            <person name="Nusbaum C."/>
            <person name="Birren B."/>
        </authorList>
    </citation>
    <scope>NUCLEOTIDE SEQUENCE</scope>
    <source>
        <strain evidence="3">R3-111a-1</strain>
    </source>
</reference>
<dbReference type="Gene3D" id="6.10.110.10">
    <property type="match status" value="1"/>
</dbReference>
<feature type="region of interest" description="Disordered" evidence="1">
    <location>
        <begin position="567"/>
        <end position="593"/>
    </location>
</feature>
<gene>
    <name evidence="4" type="primary">20352391</name>
    <name evidence="3" type="ORF">GGTG_11933</name>
</gene>
<dbReference type="HOGENOM" id="CLU_460070_0_0_1"/>
<evidence type="ECO:0000313" key="5">
    <source>
        <dbReference type="Proteomes" id="UP000006039"/>
    </source>
</evidence>
<dbReference type="EnsemblFungi" id="EJT70910">
    <property type="protein sequence ID" value="EJT70910"/>
    <property type="gene ID" value="GGTG_11933"/>
</dbReference>
<feature type="signal peptide" evidence="2">
    <location>
        <begin position="1"/>
        <end position="22"/>
    </location>
</feature>
<reference evidence="4" key="4">
    <citation type="journal article" date="2015" name="G3 (Bethesda)">
        <title>Genome sequences of three phytopathogenic species of the Magnaporthaceae family of fungi.</title>
        <authorList>
            <person name="Okagaki L.H."/>
            <person name="Nunes C.C."/>
            <person name="Sailsbery J."/>
            <person name="Clay B."/>
            <person name="Brown D."/>
            <person name="John T."/>
            <person name="Oh Y."/>
            <person name="Young N."/>
            <person name="Fitzgerald M."/>
            <person name="Haas B.J."/>
            <person name="Zeng Q."/>
            <person name="Young S."/>
            <person name="Adiconis X."/>
            <person name="Fan L."/>
            <person name="Levin J.Z."/>
            <person name="Mitchell T.K."/>
            <person name="Okubara P.A."/>
            <person name="Farman M.L."/>
            <person name="Kohn L.M."/>
            <person name="Birren B."/>
            <person name="Ma L.-J."/>
            <person name="Dean R.A."/>
        </authorList>
    </citation>
    <scope>NUCLEOTIDE SEQUENCE</scope>
    <source>
        <strain evidence="4">R3-111a-1</strain>
    </source>
</reference>
<evidence type="ECO:0000256" key="2">
    <source>
        <dbReference type="SAM" id="SignalP"/>
    </source>
</evidence>
<accession>J3PEK2</accession>
<dbReference type="OrthoDB" id="440424at2759"/>
<dbReference type="EMBL" id="GL385401">
    <property type="protein sequence ID" value="EJT70910.1"/>
    <property type="molecule type" value="Genomic_DNA"/>
</dbReference>
<organism evidence="3">
    <name type="scientific">Gaeumannomyces tritici (strain R3-111a-1)</name>
    <name type="common">Wheat and barley take-all root rot fungus</name>
    <name type="synonym">Gaeumannomyces graminis var. tritici</name>
    <dbReference type="NCBI Taxonomy" id="644352"/>
    <lineage>
        <taxon>Eukaryota</taxon>
        <taxon>Fungi</taxon>
        <taxon>Dikarya</taxon>
        <taxon>Ascomycota</taxon>
        <taxon>Pezizomycotina</taxon>
        <taxon>Sordariomycetes</taxon>
        <taxon>Sordariomycetidae</taxon>
        <taxon>Magnaporthales</taxon>
        <taxon>Magnaporthaceae</taxon>
        <taxon>Gaeumannomyces</taxon>
    </lineage>
</organism>
<feature type="compositionally biased region" description="Acidic residues" evidence="1">
    <location>
        <begin position="515"/>
        <end position="537"/>
    </location>
</feature>
<reference evidence="5" key="1">
    <citation type="submission" date="2010-07" db="EMBL/GenBank/DDBJ databases">
        <title>The genome sequence of Gaeumannomyces graminis var. tritici strain R3-111a-1.</title>
        <authorList>
            <consortium name="The Broad Institute Genome Sequencing Platform"/>
            <person name="Ma L.-J."/>
            <person name="Dead R."/>
            <person name="Young S."/>
            <person name="Zeng Q."/>
            <person name="Koehrsen M."/>
            <person name="Alvarado L."/>
            <person name="Berlin A."/>
            <person name="Chapman S.B."/>
            <person name="Chen Z."/>
            <person name="Freedman E."/>
            <person name="Gellesch M."/>
            <person name="Goldberg J."/>
            <person name="Griggs A."/>
            <person name="Gujja S."/>
            <person name="Heilman E.R."/>
            <person name="Heiman D."/>
            <person name="Hepburn T."/>
            <person name="Howarth C."/>
            <person name="Jen D."/>
            <person name="Larson L."/>
            <person name="Mehta T."/>
            <person name="Neiman D."/>
            <person name="Pearson M."/>
            <person name="Roberts A."/>
            <person name="Saif S."/>
            <person name="Shea T."/>
            <person name="Shenoy N."/>
            <person name="Sisk P."/>
            <person name="Stolte C."/>
            <person name="Sykes S."/>
            <person name="Walk T."/>
            <person name="White J."/>
            <person name="Yandava C."/>
            <person name="Haas B."/>
            <person name="Nusbaum C."/>
            <person name="Birren B."/>
        </authorList>
    </citation>
    <scope>NUCLEOTIDE SEQUENCE [LARGE SCALE GENOMIC DNA]</scope>
    <source>
        <strain evidence="5">R3-111a-1</strain>
    </source>
</reference>
<proteinExistence type="predicted"/>
<dbReference type="RefSeq" id="XP_009228088.1">
    <property type="nucleotide sequence ID" value="XM_009229824.1"/>
</dbReference>
<dbReference type="AlphaFoldDB" id="J3PEK2"/>
<evidence type="ECO:0000313" key="3">
    <source>
        <dbReference type="EMBL" id="EJT70910.1"/>
    </source>
</evidence>
<evidence type="ECO:0008006" key="6">
    <source>
        <dbReference type="Google" id="ProtNLM"/>
    </source>
</evidence>
<dbReference type="GeneID" id="20352391"/>
<dbReference type="VEuPathDB" id="FungiDB:GGTG_11933"/>
<evidence type="ECO:0000256" key="1">
    <source>
        <dbReference type="SAM" id="MobiDB-lite"/>
    </source>
</evidence>
<protein>
    <recommendedName>
        <fullName evidence="6">Cell wall protein</fullName>
    </recommendedName>
</protein>
<dbReference type="InterPro" id="IPR038213">
    <property type="entry name" value="IFI6/IFI27-like_sf"/>
</dbReference>
<feature type="chain" id="PRO_5015095206" description="Cell wall protein" evidence="2">
    <location>
        <begin position="23"/>
        <end position="593"/>
    </location>
</feature>
<dbReference type="Proteomes" id="UP000006039">
    <property type="component" value="Unassembled WGS sequence"/>
</dbReference>
<reference evidence="4" key="5">
    <citation type="submission" date="2018-04" db="UniProtKB">
        <authorList>
            <consortium name="EnsemblFungi"/>
        </authorList>
    </citation>
    <scope>IDENTIFICATION</scope>
    <source>
        <strain evidence="4">R3-111a-1</strain>
    </source>
</reference>